<name>A0A166NM26_9AGAM</name>
<dbReference type="EMBL" id="KV417522">
    <property type="protein sequence ID" value="KZP25157.1"/>
    <property type="molecule type" value="Genomic_DNA"/>
</dbReference>
<evidence type="ECO:0000313" key="1">
    <source>
        <dbReference type="EMBL" id="KZP25157.1"/>
    </source>
</evidence>
<reference evidence="1 2" key="1">
    <citation type="journal article" date="2016" name="Mol. Biol. Evol.">
        <title>Comparative Genomics of Early-Diverging Mushroom-Forming Fungi Provides Insights into the Origins of Lignocellulose Decay Capabilities.</title>
        <authorList>
            <person name="Nagy L.G."/>
            <person name="Riley R."/>
            <person name="Tritt A."/>
            <person name="Adam C."/>
            <person name="Daum C."/>
            <person name="Floudas D."/>
            <person name="Sun H."/>
            <person name="Yadav J.S."/>
            <person name="Pangilinan J."/>
            <person name="Larsson K.H."/>
            <person name="Matsuura K."/>
            <person name="Barry K."/>
            <person name="Labutti K."/>
            <person name="Kuo R."/>
            <person name="Ohm R.A."/>
            <person name="Bhattacharya S.S."/>
            <person name="Shirouzu T."/>
            <person name="Yoshinaga Y."/>
            <person name="Martin F.M."/>
            <person name="Grigoriev I.V."/>
            <person name="Hibbett D.S."/>
        </authorList>
    </citation>
    <scope>NUCLEOTIDE SEQUENCE [LARGE SCALE GENOMIC DNA]</scope>
    <source>
        <strain evidence="1 2">CBS 109695</strain>
    </source>
</reference>
<gene>
    <name evidence="1" type="ORF">FIBSPDRAFT_856106</name>
</gene>
<sequence length="89" mass="9407">MSPATSTAEHCSTYPGIMRAEGPRHVPPWAPRSDLGGCILLTSHMAPPCLHSCCVSSALGLEFIASIAHVPSRSSCHVSILGLVWIVRS</sequence>
<keyword evidence="2" id="KW-1185">Reference proteome</keyword>
<dbReference type="AlphaFoldDB" id="A0A166NM26"/>
<accession>A0A166NM26</accession>
<organism evidence="1 2">
    <name type="scientific">Athelia psychrophila</name>
    <dbReference type="NCBI Taxonomy" id="1759441"/>
    <lineage>
        <taxon>Eukaryota</taxon>
        <taxon>Fungi</taxon>
        <taxon>Dikarya</taxon>
        <taxon>Basidiomycota</taxon>
        <taxon>Agaricomycotina</taxon>
        <taxon>Agaricomycetes</taxon>
        <taxon>Agaricomycetidae</taxon>
        <taxon>Atheliales</taxon>
        <taxon>Atheliaceae</taxon>
        <taxon>Athelia</taxon>
    </lineage>
</organism>
<proteinExistence type="predicted"/>
<evidence type="ECO:0000313" key="2">
    <source>
        <dbReference type="Proteomes" id="UP000076532"/>
    </source>
</evidence>
<dbReference type="Proteomes" id="UP000076532">
    <property type="component" value="Unassembled WGS sequence"/>
</dbReference>
<protein>
    <submittedName>
        <fullName evidence="1">Uncharacterized protein</fullName>
    </submittedName>
</protein>